<gene>
    <name evidence="2" type="ORF">FOF52_09365</name>
</gene>
<dbReference type="Proteomes" id="UP000832041">
    <property type="component" value="Chromosome"/>
</dbReference>
<evidence type="ECO:0000313" key="3">
    <source>
        <dbReference type="Proteomes" id="UP000832041"/>
    </source>
</evidence>
<evidence type="ECO:0000313" key="2">
    <source>
        <dbReference type="EMBL" id="UPT21142.1"/>
    </source>
</evidence>
<dbReference type="PROSITE" id="PS51186">
    <property type="entry name" value="GNAT"/>
    <property type="match status" value="1"/>
</dbReference>
<dbReference type="SUPFAM" id="SSF55729">
    <property type="entry name" value="Acyl-CoA N-acyltransferases (Nat)"/>
    <property type="match status" value="1"/>
</dbReference>
<name>A0ABY4L0E8_THEAE</name>
<dbReference type="Gene3D" id="3.40.630.30">
    <property type="match status" value="1"/>
</dbReference>
<dbReference type="InterPro" id="IPR000182">
    <property type="entry name" value="GNAT_dom"/>
</dbReference>
<dbReference type="CDD" id="cd04301">
    <property type="entry name" value="NAT_SF"/>
    <property type="match status" value="1"/>
</dbReference>
<accession>A0ABY4L0E8</accession>
<dbReference type="EMBL" id="CP051627">
    <property type="protein sequence ID" value="UPT21142.1"/>
    <property type="molecule type" value="Genomic_DNA"/>
</dbReference>
<evidence type="ECO:0000259" key="1">
    <source>
        <dbReference type="PROSITE" id="PS51186"/>
    </source>
</evidence>
<sequence length="170" mass="17816">MLIRRETPADVDAIRSVTAAAFARPGGGEPFEARLVDLLRAHDSWLPPLSRVAVDGAGRIVGHVLCTRATVDGAAVLGLGPLSVHPDRQRAGVGSALVYSVLGAADALGATLVGVLGDPAYYRRFGFVPSGVHGIVPQVPDWAPHFQVLGLAADTPRGTFRYPEPFFAEG</sequence>
<feature type="domain" description="N-acetyltransferase" evidence="1">
    <location>
        <begin position="1"/>
        <end position="154"/>
    </location>
</feature>
<dbReference type="RefSeq" id="WP_248593451.1">
    <property type="nucleotide sequence ID" value="NZ_BAABEB010000006.1"/>
</dbReference>
<proteinExistence type="predicted"/>
<dbReference type="Pfam" id="PF13508">
    <property type="entry name" value="Acetyltransf_7"/>
    <property type="match status" value="1"/>
</dbReference>
<protein>
    <submittedName>
        <fullName evidence="2">N-acetyltransferase</fullName>
    </submittedName>
</protein>
<keyword evidence="3" id="KW-1185">Reference proteome</keyword>
<organism evidence="2 3">
    <name type="scientific">Thermobifida alba</name>
    <name type="common">Thermomonospora alba</name>
    <dbReference type="NCBI Taxonomy" id="53522"/>
    <lineage>
        <taxon>Bacteria</taxon>
        <taxon>Bacillati</taxon>
        <taxon>Actinomycetota</taxon>
        <taxon>Actinomycetes</taxon>
        <taxon>Streptosporangiales</taxon>
        <taxon>Nocardiopsidaceae</taxon>
        <taxon>Thermobifida</taxon>
    </lineage>
</organism>
<reference evidence="2 3" key="1">
    <citation type="submission" date="2020-04" db="EMBL/GenBank/DDBJ databases">
        <title>Thermobifida alba genome sequencing and assembly.</title>
        <authorList>
            <person name="Luzics S."/>
            <person name="Horvath B."/>
            <person name="Nagy I."/>
            <person name="Toth A."/>
            <person name="Nagy I."/>
            <person name="Kukolya J."/>
        </authorList>
    </citation>
    <scope>NUCLEOTIDE SEQUENCE [LARGE SCALE GENOMIC DNA]</scope>
    <source>
        <strain evidence="2 3">DSM 43795</strain>
    </source>
</reference>
<dbReference type="InterPro" id="IPR016181">
    <property type="entry name" value="Acyl_CoA_acyltransferase"/>
</dbReference>